<comment type="caution">
    <text evidence="3">The sequence shown here is derived from an EMBL/GenBank/DDBJ whole genome shotgun (WGS) entry which is preliminary data.</text>
</comment>
<name>A0A8H5D520_9AGAR</name>
<feature type="compositionally biased region" description="Low complexity" evidence="1">
    <location>
        <begin position="29"/>
        <end position="40"/>
    </location>
</feature>
<keyword evidence="4" id="KW-1185">Reference proteome</keyword>
<accession>A0A8H5D520</accession>
<evidence type="ECO:0000313" key="4">
    <source>
        <dbReference type="Proteomes" id="UP000559027"/>
    </source>
</evidence>
<evidence type="ECO:0000256" key="1">
    <source>
        <dbReference type="SAM" id="MobiDB-lite"/>
    </source>
</evidence>
<dbReference type="AlphaFoldDB" id="A0A8H5D520"/>
<organism evidence="3 4">
    <name type="scientific">Leucocoprinus leucothites</name>
    <dbReference type="NCBI Taxonomy" id="201217"/>
    <lineage>
        <taxon>Eukaryota</taxon>
        <taxon>Fungi</taxon>
        <taxon>Dikarya</taxon>
        <taxon>Basidiomycota</taxon>
        <taxon>Agaricomycotina</taxon>
        <taxon>Agaricomycetes</taxon>
        <taxon>Agaricomycetidae</taxon>
        <taxon>Agaricales</taxon>
        <taxon>Agaricineae</taxon>
        <taxon>Agaricaceae</taxon>
        <taxon>Leucocoprinus</taxon>
    </lineage>
</organism>
<keyword evidence="2" id="KW-0812">Transmembrane</keyword>
<evidence type="ECO:0000313" key="3">
    <source>
        <dbReference type="EMBL" id="KAF5353289.1"/>
    </source>
</evidence>
<sequence>MPMFGVEVTVRDGPTLRLDEPWHQHHSSRSSSLARTSTNVPLLSSSDSTIIKSSTSSSEAAAVPVNTLLMTTESLSSTMSQATMSTVVAPHSPLTEVVSPPHPETTETRTTTEISVLHTSIASSPTPSTSTPQSRIGIVEQALPGVAAGVVISISLIIAGGVFFLCRRRSKIIRTRQRASARSEFREERRAGESSQPADDIVILSRDIEAQEGSGREGQEEAPDNHGVYQHEGNGGSLLGTSIHALPRKLGILAIESPPVPNTSRNSKVRFSEPVLRVALSRISTLSHHNPLRASMTTVTPDSNSRLMLDSAATRAAPVNSR</sequence>
<protein>
    <submittedName>
        <fullName evidence="3">Uncharacterized protein</fullName>
    </submittedName>
</protein>
<evidence type="ECO:0000256" key="2">
    <source>
        <dbReference type="SAM" id="Phobius"/>
    </source>
</evidence>
<gene>
    <name evidence="3" type="ORF">D9756_007925</name>
</gene>
<feature type="compositionally biased region" description="Basic and acidic residues" evidence="1">
    <location>
        <begin position="181"/>
        <end position="192"/>
    </location>
</feature>
<keyword evidence="2" id="KW-1133">Transmembrane helix</keyword>
<feature type="region of interest" description="Disordered" evidence="1">
    <location>
        <begin position="176"/>
        <end position="199"/>
    </location>
</feature>
<feature type="transmembrane region" description="Helical" evidence="2">
    <location>
        <begin position="142"/>
        <end position="166"/>
    </location>
</feature>
<feature type="region of interest" description="Disordered" evidence="1">
    <location>
        <begin position="17"/>
        <end position="40"/>
    </location>
</feature>
<proteinExistence type="predicted"/>
<reference evidence="3 4" key="1">
    <citation type="journal article" date="2020" name="ISME J.">
        <title>Uncovering the hidden diversity of litter-decomposition mechanisms in mushroom-forming fungi.</title>
        <authorList>
            <person name="Floudas D."/>
            <person name="Bentzer J."/>
            <person name="Ahren D."/>
            <person name="Johansson T."/>
            <person name="Persson P."/>
            <person name="Tunlid A."/>
        </authorList>
    </citation>
    <scope>NUCLEOTIDE SEQUENCE [LARGE SCALE GENOMIC DNA]</scope>
    <source>
        <strain evidence="3 4">CBS 146.42</strain>
    </source>
</reference>
<dbReference type="Proteomes" id="UP000559027">
    <property type="component" value="Unassembled WGS sequence"/>
</dbReference>
<keyword evidence="2" id="KW-0472">Membrane</keyword>
<dbReference type="EMBL" id="JAACJO010000010">
    <property type="protein sequence ID" value="KAF5353289.1"/>
    <property type="molecule type" value="Genomic_DNA"/>
</dbReference>